<dbReference type="RefSeq" id="WP_386720780.1">
    <property type="nucleotide sequence ID" value="NZ_JBHRSZ010000004.1"/>
</dbReference>
<dbReference type="InterPro" id="IPR007335">
    <property type="entry name" value="DUF413"/>
</dbReference>
<gene>
    <name evidence="3" type="primary">maoP</name>
    <name evidence="3" type="ORF">ACFOEK_11440</name>
</gene>
<organism evidence="3 4">
    <name type="scientific">Litoribrevibacter euphylliae</name>
    <dbReference type="NCBI Taxonomy" id="1834034"/>
    <lineage>
        <taxon>Bacteria</taxon>
        <taxon>Pseudomonadati</taxon>
        <taxon>Pseudomonadota</taxon>
        <taxon>Gammaproteobacteria</taxon>
        <taxon>Oceanospirillales</taxon>
        <taxon>Oceanospirillaceae</taxon>
        <taxon>Litoribrevibacter</taxon>
    </lineage>
</organism>
<reference evidence="4" key="1">
    <citation type="journal article" date="2019" name="Int. J. Syst. Evol. Microbiol.">
        <title>The Global Catalogue of Microorganisms (GCM) 10K type strain sequencing project: providing services to taxonomists for standard genome sequencing and annotation.</title>
        <authorList>
            <consortium name="The Broad Institute Genomics Platform"/>
            <consortium name="The Broad Institute Genome Sequencing Center for Infectious Disease"/>
            <person name="Wu L."/>
            <person name="Ma J."/>
        </authorList>
    </citation>
    <scope>NUCLEOTIDE SEQUENCE [LARGE SCALE GENOMIC DNA]</scope>
    <source>
        <strain evidence="4">KCTC 52438</strain>
    </source>
</reference>
<evidence type="ECO:0000313" key="3">
    <source>
        <dbReference type="EMBL" id="MFC3151640.1"/>
    </source>
</evidence>
<keyword evidence="4" id="KW-1185">Reference proteome</keyword>
<evidence type="ECO:0000313" key="4">
    <source>
        <dbReference type="Proteomes" id="UP001595476"/>
    </source>
</evidence>
<dbReference type="EMBL" id="JBHRSZ010000004">
    <property type="protein sequence ID" value="MFC3151640.1"/>
    <property type="molecule type" value="Genomic_DNA"/>
</dbReference>
<name>A0ABV7HHQ0_9GAMM</name>
<comment type="similarity">
    <text evidence="1">Belongs to the MaoP family.</text>
</comment>
<dbReference type="Pfam" id="PF04219">
    <property type="entry name" value="DUF413"/>
    <property type="match status" value="1"/>
</dbReference>
<comment type="caution">
    <text evidence="3">The sequence shown here is derived from an EMBL/GenBank/DDBJ whole genome shotgun (WGS) entry which is preliminary data.</text>
</comment>
<evidence type="ECO:0000256" key="2">
    <source>
        <dbReference type="ARBA" id="ARBA00093628"/>
    </source>
</evidence>
<dbReference type="Proteomes" id="UP001595476">
    <property type="component" value="Unassembled WGS sequence"/>
</dbReference>
<sequence>MNKDSFLSERNFYDSQHFPNGFAREGVFSLKESEILNDCGYVISQLNSGAQRPENEDQQEMLAFLQGMKDAESTIEKAWQKYQNHIHKQYIAMRALYTDTGGSYQESDSGDF</sequence>
<evidence type="ECO:0000256" key="1">
    <source>
        <dbReference type="ARBA" id="ARBA00093464"/>
    </source>
</evidence>
<proteinExistence type="inferred from homology"/>
<accession>A0ABV7HHQ0</accession>
<protein>
    <recommendedName>
        <fullName evidence="2">Macrodomain Ori protein</fullName>
    </recommendedName>
</protein>